<dbReference type="VEuPathDB" id="VectorBase:MDOMA2_016484"/>
<proteinExistence type="predicted"/>
<gene>
    <name evidence="2" type="primary">101893913</name>
</gene>
<protein>
    <recommendedName>
        <fullName evidence="1">Methyltransferase type 11 domain-containing protein</fullName>
    </recommendedName>
</protein>
<dbReference type="GO" id="GO:0008757">
    <property type="term" value="F:S-adenosylmethionine-dependent methyltransferase activity"/>
    <property type="evidence" value="ECO:0007669"/>
    <property type="project" value="InterPro"/>
</dbReference>
<feature type="domain" description="Methyltransferase type 11" evidence="1">
    <location>
        <begin position="41"/>
        <end position="143"/>
    </location>
</feature>
<reference evidence="2" key="1">
    <citation type="submission" date="2020-05" db="UniProtKB">
        <authorList>
            <consortium name="EnsemblMetazoa"/>
        </authorList>
    </citation>
    <scope>IDENTIFICATION</scope>
    <source>
        <strain evidence="2">Aabys</strain>
    </source>
</reference>
<evidence type="ECO:0000313" key="2">
    <source>
        <dbReference type="EnsemblMetazoa" id="MDOA001500-PA"/>
    </source>
</evidence>
<dbReference type="PANTHER" id="PTHR43861">
    <property type="entry name" value="TRANS-ACONITATE 2-METHYLTRANSFERASE-RELATED"/>
    <property type="match status" value="1"/>
</dbReference>
<dbReference type="SUPFAM" id="SSF53335">
    <property type="entry name" value="S-adenosyl-L-methionine-dependent methyltransferases"/>
    <property type="match status" value="1"/>
</dbReference>
<dbReference type="Gene3D" id="3.40.50.150">
    <property type="entry name" value="Vaccinia Virus protein VP39"/>
    <property type="match status" value="1"/>
</dbReference>
<organism evidence="2">
    <name type="scientific">Musca domestica</name>
    <name type="common">House fly</name>
    <dbReference type="NCBI Taxonomy" id="7370"/>
    <lineage>
        <taxon>Eukaryota</taxon>
        <taxon>Metazoa</taxon>
        <taxon>Ecdysozoa</taxon>
        <taxon>Arthropoda</taxon>
        <taxon>Hexapoda</taxon>
        <taxon>Insecta</taxon>
        <taxon>Pterygota</taxon>
        <taxon>Neoptera</taxon>
        <taxon>Endopterygota</taxon>
        <taxon>Diptera</taxon>
        <taxon>Brachycera</taxon>
        <taxon>Muscomorpha</taxon>
        <taxon>Muscoidea</taxon>
        <taxon>Muscidae</taxon>
        <taxon>Musca</taxon>
    </lineage>
</organism>
<dbReference type="InterPro" id="IPR029063">
    <property type="entry name" value="SAM-dependent_MTases_sf"/>
</dbReference>
<dbReference type="VEuPathDB" id="VectorBase:MDOA001500"/>
<sequence length="282" mass="32191">MNKPALYHKFHAKAKEDVGDFIRKNFSKFSFNPNGCDNFIDVGTGPGDVFMQYIYPLLPLAKCNRLVLSDISKDMLEFLKQYYQTPSKFEFCTFDIQSKKGLPNNLEGQFDHVTSCLVLHWVPDNGMALKNIFNLLRPDGDCLLIFYSYNGVFEVHSLLSASPKWSQYTKGVRPNIACLQNVKNPKEIFHSMMLDAGFSDISIDLRYSVYGYESVEHLKENVISVCDILDLIPKHRQPEFLDDYVEVMIDIAKRKRGLSGKAAEAVIVADVMMAYGKRRAEN</sequence>
<dbReference type="AlphaFoldDB" id="A0A1I8M5N9"/>
<dbReference type="CDD" id="cd02440">
    <property type="entry name" value="AdoMet_MTases"/>
    <property type="match status" value="1"/>
</dbReference>
<accession>A0A1I8M5N9</accession>
<dbReference type="Pfam" id="PF08241">
    <property type="entry name" value="Methyltransf_11"/>
    <property type="match status" value="1"/>
</dbReference>
<dbReference type="InterPro" id="IPR013216">
    <property type="entry name" value="Methyltransf_11"/>
</dbReference>
<evidence type="ECO:0000259" key="1">
    <source>
        <dbReference type="Pfam" id="PF08241"/>
    </source>
</evidence>
<dbReference type="STRING" id="7370.A0A1I8M5N9"/>
<dbReference type="PANTHER" id="PTHR43861:SF1">
    <property type="entry name" value="TRANS-ACONITATE 2-METHYLTRANSFERASE"/>
    <property type="match status" value="1"/>
</dbReference>
<name>A0A1I8M5N9_MUSDO</name>
<dbReference type="EnsemblMetazoa" id="MDOA001500-RA">
    <property type="protein sequence ID" value="MDOA001500-PA"/>
    <property type="gene ID" value="MDOA001500"/>
</dbReference>